<dbReference type="AlphaFoldDB" id="A0A388LI68"/>
<name>A0A388LI68_CHABU</name>
<proteinExistence type="predicted"/>
<evidence type="ECO:0000313" key="3">
    <source>
        <dbReference type="Proteomes" id="UP000265515"/>
    </source>
</evidence>
<evidence type="ECO:0000256" key="1">
    <source>
        <dbReference type="SAM" id="MobiDB-lite"/>
    </source>
</evidence>
<keyword evidence="3" id="KW-1185">Reference proteome</keyword>
<dbReference type="Proteomes" id="UP000265515">
    <property type="component" value="Unassembled WGS sequence"/>
</dbReference>
<reference evidence="2 3" key="1">
    <citation type="journal article" date="2018" name="Cell">
        <title>The Chara Genome: Secondary Complexity and Implications for Plant Terrestrialization.</title>
        <authorList>
            <person name="Nishiyama T."/>
            <person name="Sakayama H."/>
            <person name="Vries J.D."/>
            <person name="Buschmann H."/>
            <person name="Saint-Marcoux D."/>
            <person name="Ullrich K.K."/>
            <person name="Haas F.B."/>
            <person name="Vanderstraeten L."/>
            <person name="Becker D."/>
            <person name="Lang D."/>
            <person name="Vosolsobe S."/>
            <person name="Rombauts S."/>
            <person name="Wilhelmsson P.K.I."/>
            <person name="Janitza P."/>
            <person name="Kern R."/>
            <person name="Heyl A."/>
            <person name="Rumpler F."/>
            <person name="Villalobos L.I.A.C."/>
            <person name="Clay J.M."/>
            <person name="Skokan R."/>
            <person name="Toyoda A."/>
            <person name="Suzuki Y."/>
            <person name="Kagoshima H."/>
            <person name="Schijlen E."/>
            <person name="Tajeshwar N."/>
            <person name="Catarino B."/>
            <person name="Hetherington A.J."/>
            <person name="Saltykova A."/>
            <person name="Bonnot C."/>
            <person name="Breuninger H."/>
            <person name="Symeonidi A."/>
            <person name="Radhakrishnan G.V."/>
            <person name="Van Nieuwerburgh F."/>
            <person name="Deforce D."/>
            <person name="Chang C."/>
            <person name="Karol K.G."/>
            <person name="Hedrich R."/>
            <person name="Ulvskov P."/>
            <person name="Glockner G."/>
            <person name="Delwiche C.F."/>
            <person name="Petrasek J."/>
            <person name="Van de Peer Y."/>
            <person name="Friml J."/>
            <person name="Beilby M."/>
            <person name="Dolan L."/>
            <person name="Kohara Y."/>
            <person name="Sugano S."/>
            <person name="Fujiyama A."/>
            <person name="Delaux P.-M."/>
            <person name="Quint M."/>
            <person name="TheiBen G."/>
            <person name="Hagemann M."/>
            <person name="Harholt J."/>
            <person name="Dunand C."/>
            <person name="Zachgo S."/>
            <person name="Langdale J."/>
            <person name="Maumus F."/>
            <person name="Straeten D.V.D."/>
            <person name="Gould S.B."/>
            <person name="Rensing S.A."/>
        </authorList>
    </citation>
    <scope>NUCLEOTIDE SEQUENCE [LARGE SCALE GENOMIC DNA]</scope>
    <source>
        <strain evidence="2 3">S276</strain>
    </source>
</reference>
<evidence type="ECO:0000313" key="2">
    <source>
        <dbReference type="EMBL" id="GBG82016.1"/>
    </source>
</evidence>
<organism evidence="2 3">
    <name type="scientific">Chara braunii</name>
    <name type="common">Braun's stonewort</name>
    <dbReference type="NCBI Taxonomy" id="69332"/>
    <lineage>
        <taxon>Eukaryota</taxon>
        <taxon>Viridiplantae</taxon>
        <taxon>Streptophyta</taxon>
        <taxon>Charophyceae</taxon>
        <taxon>Charales</taxon>
        <taxon>Characeae</taxon>
        <taxon>Chara</taxon>
    </lineage>
</organism>
<protein>
    <submittedName>
        <fullName evidence="2">Uncharacterized protein</fullName>
    </submittedName>
</protein>
<dbReference type="EMBL" id="BFEA01000394">
    <property type="protein sequence ID" value="GBG82016.1"/>
    <property type="molecule type" value="Genomic_DNA"/>
</dbReference>
<comment type="caution">
    <text evidence="2">The sequence shown here is derived from an EMBL/GenBank/DDBJ whole genome shotgun (WGS) entry which is preliminary data.</text>
</comment>
<sequence length="147" mass="17063">MVETRKGTVTSPYTAERQEKMVALVRENRERKEREKQVKLKAIPDEQATKMRELEEEMEKKKKVAEEEAAVEEEKERMRIESREGSSGTKRDTDAETEKKISEWVANLSLGEGEEAESNVTEDERAALVSELAAMTDPMEWREREEE</sequence>
<feature type="region of interest" description="Disordered" evidence="1">
    <location>
        <begin position="27"/>
        <end position="99"/>
    </location>
</feature>
<dbReference type="Gramene" id="GBG82016">
    <property type="protein sequence ID" value="GBG82016"/>
    <property type="gene ID" value="CBR_g34196"/>
</dbReference>
<accession>A0A388LI68</accession>
<gene>
    <name evidence="2" type="ORF">CBR_g34196</name>
</gene>